<evidence type="ECO:0000313" key="1">
    <source>
        <dbReference type="EnsemblMetazoa" id="PPA35786.1"/>
    </source>
</evidence>
<sequence length="107" mass="11919">MPKLKNDTGIPTAMTTVPLDVFFLVLSIAALVGIYVYKCVHNFRRKREVMTTPPTNLTVINRGPLITRTFFKDSVDRKSIITFMEDDHRTHCGFSSDGSNGADSHGS</sequence>
<reference evidence="1" key="2">
    <citation type="submission" date="2022-06" db="UniProtKB">
        <authorList>
            <consortium name="EnsemblMetazoa"/>
        </authorList>
    </citation>
    <scope>IDENTIFICATION</scope>
    <source>
        <strain evidence="1">PS312</strain>
    </source>
</reference>
<dbReference type="EnsemblMetazoa" id="PPA35786.1">
    <property type="protein sequence ID" value="PPA35786.1"/>
    <property type="gene ID" value="WBGene00274155"/>
</dbReference>
<accession>A0A2A6BLT5</accession>
<organism evidence="1 2">
    <name type="scientific">Pristionchus pacificus</name>
    <name type="common">Parasitic nematode worm</name>
    <dbReference type="NCBI Taxonomy" id="54126"/>
    <lineage>
        <taxon>Eukaryota</taxon>
        <taxon>Metazoa</taxon>
        <taxon>Ecdysozoa</taxon>
        <taxon>Nematoda</taxon>
        <taxon>Chromadorea</taxon>
        <taxon>Rhabditida</taxon>
        <taxon>Rhabditina</taxon>
        <taxon>Diplogasteromorpha</taxon>
        <taxon>Diplogasteroidea</taxon>
        <taxon>Neodiplogasteridae</taxon>
        <taxon>Pristionchus</taxon>
    </lineage>
</organism>
<keyword evidence="2" id="KW-1185">Reference proteome</keyword>
<accession>A0A8R1YT46</accession>
<proteinExistence type="predicted"/>
<protein>
    <submittedName>
        <fullName evidence="1">Uncharacterized protein</fullName>
    </submittedName>
</protein>
<dbReference type="Proteomes" id="UP000005239">
    <property type="component" value="Unassembled WGS sequence"/>
</dbReference>
<reference evidence="2" key="1">
    <citation type="journal article" date="2008" name="Nat. Genet.">
        <title>The Pristionchus pacificus genome provides a unique perspective on nematode lifestyle and parasitism.</title>
        <authorList>
            <person name="Dieterich C."/>
            <person name="Clifton S.W."/>
            <person name="Schuster L.N."/>
            <person name="Chinwalla A."/>
            <person name="Delehaunty K."/>
            <person name="Dinkelacker I."/>
            <person name="Fulton L."/>
            <person name="Fulton R."/>
            <person name="Godfrey J."/>
            <person name="Minx P."/>
            <person name="Mitreva M."/>
            <person name="Roeseler W."/>
            <person name="Tian H."/>
            <person name="Witte H."/>
            <person name="Yang S.P."/>
            <person name="Wilson R.K."/>
            <person name="Sommer R.J."/>
        </authorList>
    </citation>
    <scope>NUCLEOTIDE SEQUENCE [LARGE SCALE GENOMIC DNA]</scope>
    <source>
        <strain evidence="2">PS312</strain>
    </source>
</reference>
<dbReference type="AlphaFoldDB" id="A0A2A6BLT5"/>
<gene>
    <name evidence="1" type="primary">WBGene00274155</name>
</gene>
<name>A0A2A6BLT5_PRIPA</name>
<evidence type="ECO:0000313" key="2">
    <source>
        <dbReference type="Proteomes" id="UP000005239"/>
    </source>
</evidence>